<evidence type="ECO:0000256" key="1">
    <source>
        <dbReference type="SAM" id="MobiDB-lite"/>
    </source>
</evidence>
<protein>
    <submittedName>
        <fullName evidence="2">Predicted transcriptional regulators</fullName>
    </submittedName>
</protein>
<accession>A0A6J4JZW4</accession>
<feature type="non-terminal residue" evidence="2">
    <location>
        <position position="1"/>
    </location>
</feature>
<evidence type="ECO:0000313" key="2">
    <source>
        <dbReference type="EMBL" id="CAA9291631.1"/>
    </source>
</evidence>
<proteinExistence type="predicted"/>
<dbReference type="EMBL" id="CADCTH010000565">
    <property type="protein sequence ID" value="CAA9291631.1"/>
    <property type="molecule type" value="Genomic_DNA"/>
</dbReference>
<organism evidence="2">
    <name type="scientific">uncultured Actinomycetospora sp</name>
    <dbReference type="NCBI Taxonomy" id="1135996"/>
    <lineage>
        <taxon>Bacteria</taxon>
        <taxon>Bacillati</taxon>
        <taxon>Actinomycetota</taxon>
        <taxon>Actinomycetes</taxon>
        <taxon>Pseudonocardiales</taxon>
        <taxon>Pseudonocardiaceae</taxon>
        <taxon>Actinomycetospora</taxon>
        <taxon>environmental samples</taxon>
    </lineage>
</organism>
<sequence>GARGGRPRPPRRRAGQAPGHPRDRHRDRVRLRRRAGRLRRRARRRGPRPRRPVPRAGWPPPPSRRRRAPRAGPVRGGPV</sequence>
<gene>
    <name evidence="2" type="ORF">AVDCRST_MAG54-4499</name>
</gene>
<feature type="compositionally biased region" description="Basic residues" evidence="1">
    <location>
        <begin position="27"/>
        <end position="53"/>
    </location>
</feature>
<name>A0A6J4JZW4_9PSEU</name>
<feature type="non-terminal residue" evidence="2">
    <location>
        <position position="79"/>
    </location>
</feature>
<feature type="region of interest" description="Disordered" evidence="1">
    <location>
        <begin position="1"/>
        <end position="79"/>
    </location>
</feature>
<feature type="compositionally biased region" description="Basic residues" evidence="1">
    <location>
        <begin position="1"/>
        <end position="14"/>
    </location>
</feature>
<reference evidence="2" key="1">
    <citation type="submission" date="2020-02" db="EMBL/GenBank/DDBJ databases">
        <authorList>
            <person name="Meier V. D."/>
        </authorList>
    </citation>
    <scope>NUCLEOTIDE SEQUENCE</scope>
    <source>
        <strain evidence="2">AVDCRST_MAG54</strain>
    </source>
</reference>
<dbReference type="AlphaFoldDB" id="A0A6J4JZW4"/>